<feature type="transmembrane region" description="Helical" evidence="2">
    <location>
        <begin position="487"/>
        <end position="506"/>
    </location>
</feature>
<dbReference type="PIRSF" id="PIRSF035905">
    <property type="entry name" value="UCP035905_mp"/>
    <property type="match status" value="1"/>
</dbReference>
<evidence type="ECO:0000313" key="4">
    <source>
        <dbReference type="Proteomes" id="UP000477782"/>
    </source>
</evidence>
<dbReference type="Proteomes" id="UP000477782">
    <property type="component" value="Unassembled WGS sequence"/>
</dbReference>
<protein>
    <submittedName>
        <fullName evidence="3">DUF2339 domain-containing protein</fullName>
    </submittedName>
</protein>
<feature type="region of interest" description="Disordered" evidence="1">
    <location>
        <begin position="56"/>
        <end position="106"/>
    </location>
</feature>
<feature type="transmembrane region" description="Helical" evidence="2">
    <location>
        <begin position="893"/>
        <end position="913"/>
    </location>
</feature>
<keyword evidence="4" id="KW-1185">Reference proteome</keyword>
<dbReference type="PANTHER" id="PTHR38434">
    <property type="entry name" value="BLL2549 PROTEIN"/>
    <property type="match status" value="1"/>
</dbReference>
<dbReference type="InterPro" id="IPR019286">
    <property type="entry name" value="DUF2339_TM"/>
</dbReference>
<feature type="transmembrane region" description="Helical" evidence="2">
    <location>
        <begin position="387"/>
        <end position="405"/>
    </location>
</feature>
<dbReference type="Pfam" id="PF10101">
    <property type="entry name" value="DUF2339"/>
    <property type="match status" value="1"/>
</dbReference>
<keyword evidence="2" id="KW-1133">Transmembrane helix</keyword>
<dbReference type="InterPro" id="IPR014600">
    <property type="entry name" value="UCP035905_mem"/>
</dbReference>
<organism evidence="3 4">
    <name type="scientific">Tabrizicola oligotrophica</name>
    <dbReference type="NCBI Taxonomy" id="2710650"/>
    <lineage>
        <taxon>Bacteria</taxon>
        <taxon>Pseudomonadati</taxon>
        <taxon>Pseudomonadota</taxon>
        <taxon>Alphaproteobacteria</taxon>
        <taxon>Rhodobacterales</taxon>
        <taxon>Paracoccaceae</taxon>
        <taxon>Tabrizicola</taxon>
    </lineage>
</organism>
<feature type="transmembrane region" description="Helical" evidence="2">
    <location>
        <begin position="292"/>
        <end position="310"/>
    </location>
</feature>
<feature type="transmembrane region" description="Helical" evidence="2">
    <location>
        <begin position="616"/>
        <end position="642"/>
    </location>
</feature>
<evidence type="ECO:0000256" key="1">
    <source>
        <dbReference type="SAM" id="MobiDB-lite"/>
    </source>
</evidence>
<feature type="transmembrane region" description="Helical" evidence="2">
    <location>
        <begin position="801"/>
        <end position="819"/>
    </location>
</feature>
<dbReference type="RefSeq" id="WP_164625916.1">
    <property type="nucleotide sequence ID" value="NZ_JAAIVJ010000006.1"/>
</dbReference>
<feature type="transmembrane region" description="Helical" evidence="2">
    <location>
        <begin position="356"/>
        <end position="381"/>
    </location>
</feature>
<dbReference type="AlphaFoldDB" id="A0A6M0QU50"/>
<accession>A0A6M0QU50</accession>
<feature type="transmembrane region" description="Helical" evidence="2">
    <location>
        <begin position="869"/>
        <end position="887"/>
    </location>
</feature>
<feature type="transmembrane region" description="Helical" evidence="2">
    <location>
        <begin position="417"/>
        <end position="437"/>
    </location>
</feature>
<name>A0A6M0QU50_9RHOB</name>
<keyword evidence="2" id="KW-0472">Membrane</keyword>
<feature type="transmembrane region" description="Helical" evidence="2">
    <location>
        <begin position="695"/>
        <end position="715"/>
    </location>
</feature>
<feature type="transmembrane region" description="Helical" evidence="2">
    <location>
        <begin position="128"/>
        <end position="145"/>
    </location>
</feature>
<feature type="transmembrane region" description="Helical" evidence="2">
    <location>
        <begin position="839"/>
        <end position="857"/>
    </location>
</feature>
<feature type="transmembrane region" description="Helical" evidence="2">
    <location>
        <begin position="727"/>
        <end position="749"/>
    </location>
</feature>
<feature type="transmembrane region" description="Helical" evidence="2">
    <location>
        <begin position="512"/>
        <end position="533"/>
    </location>
</feature>
<feature type="transmembrane region" description="Helical" evidence="2">
    <location>
        <begin position="316"/>
        <end position="335"/>
    </location>
</feature>
<evidence type="ECO:0000256" key="2">
    <source>
        <dbReference type="SAM" id="Phobius"/>
    </source>
</evidence>
<dbReference type="EMBL" id="JAAIVJ010000006">
    <property type="protein sequence ID" value="NEY90959.1"/>
    <property type="molecule type" value="Genomic_DNA"/>
</dbReference>
<evidence type="ECO:0000313" key="3">
    <source>
        <dbReference type="EMBL" id="NEY90959.1"/>
    </source>
</evidence>
<comment type="caution">
    <text evidence="3">The sequence shown here is derived from an EMBL/GenBank/DDBJ whole genome shotgun (WGS) entry which is preliminary data.</text>
</comment>
<feature type="transmembrane region" description="Helical" evidence="2">
    <location>
        <begin position="6"/>
        <end position="24"/>
    </location>
</feature>
<sequence>MDGIILLAALAVLAVPVAIVLLFVRVARLNSQLRDLEARLASQDAAAPVTVQPPESLGIVAPPEAPPATAERVASGLPAPSPWERAKPAPAKPLAPPPPLAATTDQNRPLVVRADRLATLARWLRDNWVYAVSAVSLGLAGIFFVQYGVERGLLPPAARVLGALVFGAGLVGAGEWLRRRHGDEGAGPTAMLPSVFSGAGIVTLFAAVLAARQLYGLIGPQMAFAGHLATAALAVAIGWFSGPLLVAVGLIGAFASPFIVGGSTENLDWLYGYFALLSAVGLGVDAVRRWAWVSVLALLLGYGGGFLIQLDAGSDAGWAVQLVALVVLSLTLPELRIIPAQSAPAALPALLTRGKLGWPVFPVRLALGATLAACVGLWCLSTGPAETAMLAMAALTALALAFLLWADKAEGLADMAFWPTATLLVSLVTLGQARAALWHDHAAQALALRGPETAPSLVASILLAMAALVSLAAAWRALRPGPWGVPFALAAALAAPLAAVALEIWWQPALVLGPYGWALHVIALAAGMVGFALRLARTDAPEMRRTAHATLSALALIALALFILTTKTALTLALAVLVVVAAALDRRFRLPEMSLFLQAGAAVLGYRLLVDPGLDWALAAPLVQVLLAFGGAIAAMLAALWLQRGMERPMARAVAESAAAGLAAILANVLVTRWLDALPEPVSTASYAPQTPAMATHWGLTLNALSWLVFALMQLWRARLPGPLQKLRLVLAILGGLLAALGLTLAATLGNPLFSWSAEDAGSLVKGPLVLDTLALAYAVPGGLLLAVAWRLPGVGRRLRLGLVVAGAAFTALYTGLEIRRFWQGDWLGAPTVPQEELYSYTLALMLLGAGLLYQAIARRSDGLRRLAMAVIGVTVAKVFLIDAAGLTGLTRVVSFAGLGLSLAGLAWLNRWVGRRP</sequence>
<feature type="compositionally biased region" description="Pro residues" evidence="1">
    <location>
        <begin position="90"/>
        <end position="100"/>
    </location>
</feature>
<dbReference type="PANTHER" id="PTHR38434:SF1">
    <property type="entry name" value="BLL2549 PROTEIN"/>
    <property type="match status" value="1"/>
</dbReference>
<feature type="transmembrane region" description="Helical" evidence="2">
    <location>
        <begin position="769"/>
        <end position="789"/>
    </location>
</feature>
<feature type="transmembrane region" description="Helical" evidence="2">
    <location>
        <begin position="269"/>
        <end position="287"/>
    </location>
</feature>
<keyword evidence="2" id="KW-0812">Transmembrane</keyword>
<gene>
    <name evidence="3" type="ORF">G4Z14_11680</name>
</gene>
<reference evidence="3 4" key="1">
    <citation type="submission" date="2020-02" db="EMBL/GenBank/DDBJ databases">
        <authorList>
            <person name="Chen W.-M."/>
        </authorList>
    </citation>
    <scope>NUCLEOTIDE SEQUENCE [LARGE SCALE GENOMIC DNA]</scope>
    <source>
        <strain evidence="3 4">KMS-5</strain>
    </source>
</reference>
<feature type="transmembrane region" description="Helical" evidence="2">
    <location>
        <begin position="189"/>
        <end position="211"/>
    </location>
</feature>
<feature type="transmembrane region" description="Helical" evidence="2">
    <location>
        <begin position="654"/>
        <end position="675"/>
    </location>
</feature>
<feature type="transmembrane region" description="Helical" evidence="2">
    <location>
        <begin position="569"/>
        <end position="586"/>
    </location>
</feature>
<proteinExistence type="predicted"/>
<feature type="transmembrane region" description="Helical" evidence="2">
    <location>
        <begin position="457"/>
        <end position="475"/>
    </location>
</feature>